<name>A0A7X6I6S6_9BURK</name>
<dbReference type="GO" id="GO:0003700">
    <property type="term" value="F:DNA-binding transcription factor activity"/>
    <property type="evidence" value="ECO:0007669"/>
    <property type="project" value="TreeGrafter"/>
</dbReference>
<dbReference type="Pfam" id="PF13545">
    <property type="entry name" value="HTH_Crp_2"/>
    <property type="match status" value="1"/>
</dbReference>
<feature type="domain" description="Cyclic nucleotide-binding" evidence="5">
    <location>
        <begin position="97"/>
        <end position="200"/>
    </location>
</feature>
<dbReference type="InterPro" id="IPR018490">
    <property type="entry name" value="cNMP-bd_dom_sf"/>
</dbReference>
<dbReference type="GO" id="GO:0003677">
    <property type="term" value="F:DNA binding"/>
    <property type="evidence" value="ECO:0007669"/>
    <property type="project" value="UniProtKB-KW"/>
</dbReference>
<dbReference type="SUPFAM" id="SSF51206">
    <property type="entry name" value="cAMP-binding domain-like"/>
    <property type="match status" value="1"/>
</dbReference>
<protein>
    <submittedName>
        <fullName evidence="7">Crp/Fnr family transcriptional regulator</fullName>
    </submittedName>
</protein>
<dbReference type="InterPro" id="IPR012318">
    <property type="entry name" value="HTH_CRP"/>
</dbReference>
<evidence type="ECO:0000313" key="8">
    <source>
        <dbReference type="Proteomes" id="UP000521868"/>
    </source>
</evidence>
<proteinExistence type="predicted"/>
<dbReference type="GO" id="GO:0005829">
    <property type="term" value="C:cytosol"/>
    <property type="evidence" value="ECO:0007669"/>
    <property type="project" value="TreeGrafter"/>
</dbReference>
<evidence type="ECO:0000256" key="1">
    <source>
        <dbReference type="ARBA" id="ARBA00023015"/>
    </source>
</evidence>
<dbReference type="SMART" id="SM00100">
    <property type="entry name" value="cNMP"/>
    <property type="match status" value="1"/>
</dbReference>
<organism evidence="7 8">
    <name type="scientific">Ramlibacter lithotrophicus</name>
    <dbReference type="NCBI Taxonomy" id="2606681"/>
    <lineage>
        <taxon>Bacteria</taxon>
        <taxon>Pseudomonadati</taxon>
        <taxon>Pseudomonadota</taxon>
        <taxon>Betaproteobacteria</taxon>
        <taxon>Burkholderiales</taxon>
        <taxon>Comamonadaceae</taxon>
        <taxon>Ramlibacter</taxon>
    </lineage>
</organism>
<dbReference type="PANTHER" id="PTHR24567:SF68">
    <property type="entry name" value="DNA-BINDING TRANSCRIPTIONAL DUAL REGULATOR CRP"/>
    <property type="match status" value="1"/>
</dbReference>
<feature type="region of interest" description="Disordered" evidence="4">
    <location>
        <begin position="51"/>
        <end position="72"/>
    </location>
</feature>
<evidence type="ECO:0000313" key="7">
    <source>
        <dbReference type="EMBL" id="NKE66414.1"/>
    </source>
</evidence>
<evidence type="ECO:0000256" key="3">
    <source>
        <dbReference type="ARBA" id="ARBA00023163"/>
    </source>
</evidence>
<dbReference type="EMBL" id="VTOX01000003">
    <property type="protein sequence ID" value="NKE66414.1"/>
    <property type="molecule type" value="Genomic_DNA"/>
</dbReference>
<dbReference type="PANTHER" id="PTHR24567">
    <property type="entry name" value="CRP FAMILY TRANSCRIPTIONAL REGULATORY PROTEIN"/>
    <property type="match status" value="1"/>
</dbReference>
<dbReference type="Gene3D" id="2.60.120.10">
    <property type="entry name" value="Jelly Rolls"/>
    <property type="match status" value="1"/>
</dbReference>
<dbReference type="SUPFAM" id="SSF46785">
    <property type="entry name" value="Winged helix' DNA-binding domain"/>
    <property type="match status" value="1"/>
</dbReference>
<feature type="domain" description="HTH crp-type" evidence="6">
    <location>
        <begin position="231"/>
        <end position="301"/>
    </location>
</feature>
<dbReference type="InterPro" id="IPR036390">
    <property type="entry name" value="WH_DNA-bd_sf"/>
</dbReference>
<dbReference type="InterPro" id="IPR000595">
    <property type="entry name" value="cNMP-bd_dom"/>
</dbReference>
<dbReference type="Pfam" id="PF00027">
    <property type="entry name" value="cNMP_binding"/>
    <property type="match status" value="1"/>
</dbReference>
<evidence type="ECO:0000256" key="2">
    <source>
        <dbReference type="ARBA" id="ARBA00023125"/>
    </source>
</evidence>
<reference evidence="7 8" key="1">
    <citation type="journal article" date="2020" name="Nature">
        <title>Bacterial chemolithoautotrophy via manganese oxidation.</title>
        <authorList>
            <person name="Yu H."/>
            <person name="Leadbetter J.R."/>
        </authorList>
    </citation>
    <scope>NUCLEOTIDE SEQUENCE [LARGE SCALE GENOMIC DNA]</scope>
    <source>
        <strain evidence="7 8">RBP-1</strain>
    </source>
</reference>
<evidence type="ECO:0000256" key="4">
    <source>
        <dbReference type="SAM" id="MobiDB-lite"/>
    </source>
</evidence>
<keyword evidence="3" id="KW-0804">Transcription</keyword>
<dbReference type="PROSITE" id="PS51063">
    <property type="entry name" value="HTH_CRP_2"/>
    <property type="match status" value="1"/>
</dbReference>
<accession>A0A7X6I6S6</accession>
<gene>
    <name evidence="7" type="ORF">RAMLITH_11330</name>
</gene>
<dbReference type="PROSITE" id="PS50042">
    <property type="entry name" value="CNMP_BINDING_3"/>
    <property type="match status" value="1"/>
</dbReference>
<keyword evidence="1" id="KW-0805">Transcription regulation</keyword>
<feature type="region of interest" description="Disordered" evidence="4">
    <location>
        <begin position="1"/>
        <end position="38"/>
    </location>
</feature>
<sequence>MGAAGGKARHAHRRQQGGARERNRVGHGSTKSVRRSATGVLIYQRRAVPDVSPVTKGRKASAGQSHPRNERSSSLSFRLSKFIFMPVPASVMSQLPLLAGLPAVTVTHLAQHASERVFAKREVVLQKGADGGSLCFLLDGRLQGVDFTVDGREVGLYFVNPGDYFGDIAVIDGEPHPVYVTAVSRSRVVFVPRDLIRPILFAHPRVAEVLCTSLALRLRQISGQRRILGMLNPIQRVCAQLELMFAPHRDGGTWVRNAPTHQELAIMINASRETVTRVFQLLQSRGVVERSGNDLRIDDPAFLQDVAAGRRQPDRTGSP</sequence>
<dbReference type="InterPro" id="IPR050397">
    <property type="entry name" value="Env_Response_Regulators"/>
</dbReference>
<dbReference type="CDD" id="cd00038">
    <property type="entry name" value="CAP_ED"/>
    <property type="match status" value="1"/>
</dbReference>
<dbReference type="Proteomes" id="UP000521868">
    <property type="component" value="Unassembled WGS sequence"/>
</dbReference>
<dbReference type="AlphaFoldDB" id="A0A7X6I6S6"/>
<keyword evidence="2" id="KW-0238">DNA-binding</keyword>
<dbReference type="SMART" id="SM00419">
    <property type="entry name" value="HTH_CRP"/>
    <property type="match status" value="1"/>
</dbReference>
<evidence type="ECO:0000259" key="6">
    <source>
        <dbReference type="PROSITE" id="PS51063"/>
    </source>
</evidence>
<dbReference type="InterPro" id="IPR014710">
    <property type="entry name" value="RmlC-like_jellyroll"/>
</dbReference>
<keyword evidence="8" id="KW-1185">Reference proteome</keyword>
<evidence type="ECO:0000259" key="5">
    <source>
        <dbReference type="PROSITE" id="PS50042"/>
    </source>
</evidence>
<comment type="caution">
    <text evidence="7">The sequence shown here is derived from an EMBL/GenBank/DDBJ whole genome shotgun (WGS) entry which is preliminary data.</text>
</comment>